<dbReference type="SMART" id="SM00055">
    <property type="entry name" value="FCH"/>
    <property type="match status" value="1"/>
</dbReference>
<accession>A0AAV9WU22</accession>
<keyword evidence="3" id="KW-0862">Zinc</keyword>
<dbReference type="SMART" id="SM00326">
    <property type="entry name" value="SH3"/>
    <property type="match status" value="2"/>
</dbReference>
<feature type="domain" description="Phorbol-ester/DAG-type" evidence="12">
    <location>
        <begin position="413"/>
        <end position="463"/>
    </location>
</feature>
<evidence type="ECO:0000256" key="8">
    <source>
        <dbReference type="PROSITE-ProRule" id="PRU00192"/>
    </source>
</evidence>
<feature type="region of interest" description="Disordered" evidence="10">
    <location>
        <begin position="638"/>
        <end position="674"/>
    </location>
</feature>
<evidence type="ECO:0000259" key="11">
    <source>
        <dbReference type="PROSITE" id="PS50002"/>
    </source>
</evidence>
<feature type="region of interest" description="Disordered" evidence="10">
    <location>
        <begin position="519"/>
        <end position="563"/>
    </location>
</feature>
<dbReference type="InterPro" id="IPR046349">
    <property type="entry name" value="C1-like_sf"/>
</dbReference>
<dbReference type="PROSITE" id="PS00479">
    <property type="entry name" value="ZF_DAG_PE_1"/>
    <property type="match status" value="1"/>
</dbReference>
<evidence type="ECO:0000259" key="12">
    <source>
        <dbReference type="PROSITE" id="PS50081"/>
    </source>
</evidence>
<evidence type="ECO:0000256" key="6">
    <source>
        <dbReference type="ARBA" id="ARBA00061387"/>
    </source>
</evidence>
<dbReference type="Gene3D" id="3.30.60.20">
    <property type="match status" value="1"/>
</dbReference>
<feature type="domain" description="F-BAR" evidence="13">
    <location>
        <begin position="6"/>
        <end position="275"/>
    </location>
</feature>
<dbReference type="FunFam" id="1.20.1270.60:FF:000060">
    <property type="entry name" value="Actin polymerization protein Bzz1"/>
    <property type="match status" value="1"/>
</dbReference>
<evidence type="ECO:0000259" key="13">
    <source>
        <dbReference type="PROSITE" id="PS51741"/>
    </source>
</evidence>
<dbReference type="PANTHER" id="PTHR15735:SF21">
    <property type="entry name" value="PROTEIN NERVOUS WRECK"/>
    <property type="match status" value="1"/>
</dbReference>
<comment type="function">
    <text evidence="5">Plays a role in endocytosis and trafficking to the vacuole. Functions with type I myosins to restore polarity of the actin cytoskeleton after NaCl stress.</text>
</comment>
<keyword evidence="4 9" id="KW-0175">Coiled coil</keyword>
<dbReference type="GO" id="GO:0045010">
    <property type="term" value="P:actin nucleation"/>
    <property type="evidence" value="ECO:0007669"/>
    <property type="project" value="UniProtKB-ARBA"/>
</dbReference>
<reference evidence="14 15" key="1">
    <citation type="submission" date="2019-10" db="EMBL/GenBank/DDBJ databases">
        <authorList>
            <person name="Palmer J.M."/>
        </authorList>
    </citation>
    <scope>NUCLEOTIDE SEQUENCE [LARGE SCALE GENOMIC DNA]</scope>
    <source>
        <strain evidence="14 15">TWF694</strain>
    </source>
</reference>
<feature type="domain" description="SH3" evidence="11">
    <location>
        <begin position="578"/>
        <end position="637"/>
    </location>
</feature>
<dbReference type="EMBL" id="JAVHJO010000016">
    <property type="protein sequence ID" value="KAK6526299.1"/>
    <property type="molecule type" value="Genomic_DNA"/>
</dbReference>
<evidence type="ECO:0000313" key="15">
    <source>
        <dbReference type="Proteomes" id="UP001365542"/>
    </source>
</evidence>
<comment type="caution">
    <text evidence="14">The sequence shown here is derived from an EMBL/GenBank/DDBJ whole genome shotgun (WGS) entry which is preliminary data.</text>
</comment>
<dbReference type="Gene3D" id="1.20.1270.60">
    <property type="entry name" value="Arfaptin homology (AH) domain/BAR domain"/>
    <property type="match status" value="1"/>
</dbReference>
<organism evidence="14 15">
    <name type="scientific">Orbilia ellipsospora</name>
    <dbReference type="NCBI Taxonomy" id="2528407"/>
    <lineage>
        <taxon>Eukaryota</taxon>
        <taxon>Fungi</taxon>
        <taxon>Dikarya</taxon>
        <taxon>Ascomycota</taxon>
        <taxon>Pezizomycotina</taxon>
        <taxon>Orbiliomycetes</taxon>
        <taxon>Orbiliales</taxon>
        <taxon>Orbiliaceae</taxon>
        <taxon>Orbilia</taxon>
    </lineage>
</organism>
<dbReference type="CDD" id="cd20824">
    <property type="entry name" value="C1_SpBZZ1-like"/>
    <property type="match status" value="1"/>
</dbReference>
<evidence type="ECO:0000256" key="1">
    <source>
        <dbReference type="ARBA" id="ARBA00022443"/>
    </source>
</evidence>
<dbReference type="Pfam" id="PF00611">
    <property type="entry name" value="FCH"/>
    <property type="match status" value="1"/>
</dbReference>
<dbReference type="SMART" id="SM00109">
    <property type="entry name" value="C1"/>
    <property type="match status" value="1"/>
</dbReference>
<dbReference type="InterPro" id="IPR027267">
    <property type="entry name" value="AH/BAR_dom_sf"/>
</dbReference>
<dbReference type="SUPFAM" id="SSF57889">
    <property type="entry name" value="Cysteine-rich domain"/>
    <property type="match status" value="1"/>
</dbReference>
<evidence type="ECO:0000256" key="4">
    <source>
        <dbReference type="ARBA" id="ARBA00023054"/>
    </source>
</evidence>
<dbReference type="Pfam" id="PF00018">
    <property type="entry name" value="SH3_1"/>
    <property type="match status" value="1"/>
</dbReference>
<dbReference type="AlphaFoldDB" id="A0AAV9WU22"/>
<dbReference type="Gene3D" id="2.30.30.40">
    <property type="entry name" value="SH3 Domains"/>
    <property type="match status" value="2"/>
</dbReference>
<keyword evidence="15" id="KW-1185">Reference proteome</keyword>
<dbReference type="PRINTS" id="PR00008">
    <property type="entry name" value="DAGPEDOMAIN"/>
</dbReference>
<feature type="compositionally biased region" description="Low complexity" evidence="10">
    <location>
        <begin position="531"/>
        <end position="556"/>
    </location>
</feature>
<dbReference type="PROSITE" id="PS50081">
    <property type="entry name" value="ZF_DAG_PE_2"/>
    <property type="match status" value="1"/>
</dbReference>
<dbReference type="GO" id="GO:0030864">
    <property type="term" value="C:cortical actin cytoskeleton"/>
    <property type="evidence" value="ECO:0007669"/>
    <property type="project" value="UniProtKB-ARBA"/>
</dbReference>
<keyword evidence="1 8" id="KW-0728">SH3 domain</keyword>
<keyword evidence="2" id="KW-0479">Metal-binding</keyword>
<evidence type="ECO:0000256" key="9">
    <source>
        <dbReference type="PROSITE-ProRule" id="PRU01077"/>
    </source>
</evidence>
<evidence type="ECO:0000256" key="10">
    <source>
        <dbReference type="SAM" id="MobiDB-lite"/>
    </source>
</evidence>
<gene>
    <name evidence="14" type="ORF">TWF694_004899</name>
</gene>
<dbReference type="PANTHER" id="PTHR15735">
    <property type="entry name" value="FCH AND DOUBLE SH3 DOMAINS PROTEIN"/>
    <property type="match status" value="1"/>
</dbReference>
<dbReference type="InterPro" id="IPR001452">
    <property type="entry name" value="SH3_domain"/>
</dbReference>
<evidence type="ECO:0000256" key="5">
    <source>
        <dbReference type="ARBA" id="ARBA00054085"/>
    </source>
</evidence>
<protein>
    <recommendedName>
        <fullName evidence="7">Protein BZZ1</fullName>
    </recommendedName>
</protein>
<dbReference type="SUPFAM" id="SSF50044">
    <property type="entry name" value="SH3-domain"/>
    <property type="match status" value="2"/>
</dbReference>
<dbReference type="GO" id="GO:0030833">
    <property type="term" value="P:regulation of actin filament polymerization"/>
    <property type="evidence" value="ECO:0007669"/>
    <property type="project" value="TreeGrafter"/>
</dbReference>
<dbReference type="InterPro" id="IPR036028">
    <property type="entry name" value="SH3-like_dom_sf"/>
</dbReference>
<dbReference type="InterPro" id="IPR001060">
    <property type="entry name" value="FCH_dom"/>
</dbReference>
<evidence type="ECO:0000256" key="3">
    <source>
        <dbReference type="ARBA" id="ARBA00022833"/>
    </source>
</evidence>
<dbReference type="InterPro" id="IPR002219">
    <property type="entry name" value="PKC_DAG/PE"/>
</dbReference>
<dbReference type="SUPFAM" id="SSF103657">
    <property type="entry name" value="BAR/IMD domain-like"/>
    <property type="match status" value="1"/>
</dbReference>
<dbReference type="GO" id="GO:0046872">
    <property type="term" value="F:metal ion binding"/>
    <property type="evidence" value="ECO:0007669"/>
    <property type="project" value="UniProtKB-KW"/>
</dbReference>
<comment type="similarity">
    <text evidence="6">Belongs to the BZZ1 family.</text>
</comment>
<dbReference type="Pfam" id="PF00130">
    <property type="entry name" value="C1_1"/>
    <property type="match status" value="1"/>
</dbReference>
<dbReference type="InterPro" id="IPR020454">
    <property type="entry name" value="DAG/PE-bd"/>
</dbReference>
<sequence>MEEAPPNFGAELKDAFKPVNAWVSNGINWMTDVEEFYRERSVIEKEYSSKLSQLAKRFFEKKAKKTAALSVGDTPLLTPGSLESASMTTWNSLLTTTEIISQEHDKLANDMISRCAETLRVLNTRYEAFRIQHEKFEKRLTTDRDSQYSELRKTKAAYDATCKELEGKRVKVEKAFDHGRPKAQKGYDLQMAEMHNVKNTYLITLNVTNAVKEKYYHGDIPDVLLSLQDLNETRVQAMNTVWKLSCNLESASRVRCSDHMKTLAAEIERNLPHFDSLMFIAHNQPQDGWREPPDFFFEPSPIWHDTDEIVTDDAAKVWLQNKISKSQNGLVSYRAEVEKRRRDVDSMRAKREKLRGSSEGAGGRTSAEEMEILRNLLNGQEELAAVDTKRVALETEVDSVRQACGDIDKNAHSHKFKSASFKIPTSCDLCHEKIWGLSAKGMTCKDCGFNCHANCEMKVAANCPGPLDKSAKKALKDVRQSKVGSISTDKLSELASIPTSNGGSSSTALNRSGTVTSVSTTSSAALDRSGTVKSTVATPTPSTPTPASSTTKAAPTRRVLAPPPTKYIAELPAETSKPDGPKAKMVYGYTATGDGEISVGEGKEVVVVEPDDGGWTKVRNGLATGVVPTTYIELITGSSSAGASSPASSKVSSTPDRRDSTIGKKRGPTVAPKRGGKKLVHVQAIYDYKARTGDEFDMAEGDKFVLVAEDDGSGWAEVEKNGIKKMVPANYVEKV</sequence>
<proteinExistence type="inferred from homology"/>
<name>A0AAV9WU22_9PEZI</name>
<evidence type="ECO:0000313" key="14">
    <source>
        <dbReference type="EMBL" id="KAK6526299.1"/>
    </source>
</evidence>
<dbReference type="Pfam" id="PF14604">
    <property type="entry name" value="SH3_9"/>
    <property type="match status" value="1"/>
</dbReference>
<dbReference type="PROSITE" id="PS51741">
    <property type="entry name" value="F_BAR"/>
    <property type="match status" value="1"/>
</dbReference>
<evidence type="ECO:0000256" key="2">
    <source>
        <dbReference type="ARBA" id="ARBA00022723"/>
    </source>
</evidence>
<dbReference type="Proteomes" id="UP001365542">
    <property type="component" value="Unassembled WGS sequence"/>
</dbReference>
<dbReference type="PROSITE" id="PS50002">
    <property type="entry name" value="SH3"/>
    <property type="match status" value="2"/>
</dbReference>
<feature type="domain" description="SH3" evidence="11">
    <location>
        <begin position="677"/>
        <end position="735"/>
    </location>
</feature>
<evidence type="ECO:0000256" key="7">
    <source>
        <dbReference type="ARBA" id="ARBA00074946"/>
    </source>
</evidence>
<feature type="region of interest" description="Disordered" evidence="10">
    <location>
        <begin position="342"/>
        <end position="366"/>
    </location>
</feature>
<dbReference type="InterPro" id="IPR031160">
    <property type="entry name" value="F_BAR_dom"/>
</dbReference>
<feature type="compositionally biased region" description="Low complexity" evidence="10">
    <location>
        <begin position="638"/>
        <end position="653"/>
    </location>
</feature>